<protein>
    <submittedName>
        <fullName evidence="2">Alpha/beta hydrolase fold-domain-containing protein</fullName>
    </submittedName>
</protein>
<keyword evidence="2" id="KW-0378">Hydrolase</keyword>
<dbReference type="EMBL" id="JADNYJ010000060">
    <property type="protein sequence ID" value="KAF8895857.1"/>
    <property type="molecule type" value="Genomic_DNA"/>
</dbReference>
<accession>A0A9P5TL38</accession>
<dbReference type="PANTHER" id="PTHR23025">
    <property type="entry name" value="TRIACYLGLYCEROL LIPASE"/>
    <property type="match status" value="1"/>
</dbReference>
<dbReference type="AlphaFoldDB" id="A0A9P5TL38"/>
<evidence type="ECO:0000313" key="3">
    <source>
        <dbReference type="Proteomes" id="UP000724874"/>
    </source>
</evidence>
<dbReference type="Proteomes" id="UP000724874">
    <property type="component" value="Unassembled WGS sequence"/>
</dbReference>
<dbReference type="GO" id="GO:0004806">
    <property type="term" value="F:triacylglycerol lipase activity"/>
    <property type="evidence" value="ECO:0007669"/>
    <property type="project" value="TreeGrafter"/>
</dbReference>
<organism evidence="2 3">
    <name type="scientific">Gymnopilus junonius</name>
    <name type="common">Spectacular rustgill mushroom</name>
    <name type="synonym">Gymnopilus spectabilis subsp. junonius</name>
    <dbReference type="NCBI Taxonomy" id="109634"/>
    <lineage>
        <taxon>Eukaryota</taxon>
        <taxon>Fungi</taxon>
        <taxon>Dikarya</taxon>
        <taxon>Basidiomycota</taxon>
        <taxon>Agaricomycotina</taxon>
        <taxon>Agaricomycetes</taxon>
        <taxon>Agaricomycetidae</taxon>
        <taxon>Agaricales</taxon>
        <taxon>Agaricineae</taxon>
        <taxon>Hymenogastraceae</taxon>
        <taxon>Gymnopilus</taxon>
    </lineage>
</organism>
<reference evidence="2" key="1">
    <citation type="submission" date="2020-11" db="EMBL/GenBank/DDBJ databases">
        <authorList>
            <consortium name="DOE Joint Genome Institute"/>
            <person name="Ahrendt S."/>
            <person name="Riley R."/>
            <person name="Andreopoulos W."/>
            <person name="LaButti K."/>
            <person name="Pangilinan J."/>
            <person name="Ruiz-duenas F.J."/>
            <person name="Barrasa J.M."/>
            <person name="Sanchez-Garcia M."/>
            <person name="Camarero S."/>
            <person name="Miyauchi S."/>
            <person name="Serrano A."/>
            <person name="Linde D."/>
            <person name="Babiker R."/>
            <person name="Drula E."/>
            <person name="Ayuso-Fernandez I."/>
            <person name="Pacheco R."/>
            <person name="Padilla G."/>
            <person name="Ferreira P."/>
            <person name="Barriuso J."/>
            <person name="Kellner H."/>
            <person name="Castanera R."/>
            <person name="Alfaro M."/>
            <person name="Ramirez L."/>
            <person name="Pisabarro A.G."/>
            <person name="Kuo A."/>
            <person name="Tritt A."/>
            <person name="Lipzen A."/>
            <person name="He G."/>
            <person name="Yan M."/>
            <person name="Ng V."/>
            <person name="Cullen D."/>
            <person name="Martin F."/>
            <person name="Rosso M.-N."/>
            <person name="Henrissat B."/>
            <person name="Hibbett D."/>
            <person name="Martinez A.T."/>
            <person name="Grigoriev I.V."/>
        </authorList>
    </citation>
    <scope>NUCLEOTIDE SEQUENCE</scope>
    <source>
        <strain evidence="2">AH 44721</strain>
    </source>
</reference>
<feature type="domain" description="Alpha/beta hydrolase fold-3" evidence="1">
    <location>
        <begin position="61"/>
        <end position="279"/>
    </location>
</feature>
<dbReference type="GO" id="GO:0019433">
    <property type="term" value="P:triglyceride catabolic process"/>
    <property type="evidence" value="ECO:0007669"/>
    <property type="project" value="TreeGrafter"/>
</dbReference>
<dbReference type="Pfam" id="PF07859">
    <property type="entry name" value="Abhydrolase_3"/>
    <property type="match status" value="1"/>
</dbReference>
<keyword evidence="3" id="KW-1185">Reference proteome</keyword>
<dbReference type="GO" id="GO:0005829">
    <property type="term" value="C:cytosol"/>
    <property type="evidence" value="ECO:0007669"/>
    <property type="project" value="TreeGrafter"/>
</dbReference>
<dbReference type="InterPro" id="IPR013094">
    <property type="entry name" value="AB_hydrolase_3"/>
</dbReference>
<gene>
    <name evidence="2" type="ORF">CPB84DRAFT_1782001</name>
</gene>
<dbReference type="SUPFAM" id="SSF53474">
    <property type="entry name" value="alpha/beta-Hydrolases"/>
    <property type="match status" value="1"/>
</dbReference>
<dbReference type="PANTHER" id="PTHR23025:SF3">
    <property type="entry name" value="HORMONE-SENSITIVE LIPASE"/>
    <property type="match status" value="1"/>
</dbReference>
<dbReference type="Gene3D" id="3.40.50.1820">
    <property type="entry name" value="alpha/beta hydrolase"/>
    <property type="match status" value="1"/>
</dbReference>
<dbReference type="OrthoDB" id="408631at2759"/>
<dbReference type="InterPro" id="IPR029058">
    <property type="entry name" value="AB_hydrolase_fold"/>
</dbReference>
<evidence type="ECO:0000259" key="1">
    <source>
        <dbReference type="Pfam" id="PF07859"/>
    </source>
</evidence>
<dbReference type="GO" id="GO:0004771">
    <property type="term" value="F:sterol ester esterase activity"/>
    <property type="evidence" value="ECO:0007669"/>
    <property type="project" value="TreeGrafter"/>
</dbReference>
<name>A0A9P5TL38_GYMJU</name>
<sequence length="309" mass="33932">MTDPIQLRSGMPQREAELVKSLPPLSSALKEEYVTIPGPKQLKITRPVQISSDSTTAPPLILLFHGGGFITGSPEQVTRPAREFAEEFGAVVVGASYKFIPEHIFPGSIEDAYDTLVWLSKNAPTQLGVNLQNGFVVGGVSAGGNIAAVLPTLAIERGDFPKEVKITGSYVMILSLLVKEIVPKEYLADWRSREENKNGGGVLSSEAVDAIIAILKPDIHSPLFSPFNSSDEVLKQLPRTYIQVGGKDCLRDDGIVYQKFLKSKGVDVKIDSYPDFGHLSYTIFTQKGDEEEENLRVNTMQAMKWLLRL</sequence>
<proteinExistence type="predicted"/>
<evidence type="ECO:0000313" key="2">
    <source>
        <dbReference type="EMBL" id="KAF8895857.1"/>
    </source>
</evidence>
<comment type="caution">
    <text evidence="2">The sequence shown here is derived from an EMBL/GenBank/DDBJ whole genome shotgun (WGS) entry which is preliminary data.</text>
</comment>